<dbReference type="GO" id="GO:0008270">
    <property type="term" value="F:zinc ion binding"/>
    <property type="evidence" value="ECO:0007669"/>
    <property type="project" value="InterPro"/>
</dbReference>
<evidence type="ECO:0000256" key="2">
    <source>
        <dbReference type="ARBA" id="ARBA00022833"/>
    </source>
</evidence>
<dbReference type="Pfam" id="PF20511">
    <property type="entry name" value="PMI_typeI_cat"/>
    <property type="match status" value="1"/>
</dbReference>
<evidence type="ECO:0000256" key="5">
    <source>
        <dbReference type="PIRSR" id="PIRSR036894-1"/>
    </source>
</evidence>
<keyword evidence="10" id="KW-1185">Reference proteome</keyword>
<dbReference type="InterPro" id="IPR011051">
    <property type="entry name" value="RmlC_Cupin_sf"/>
</dbReference>
<feature type="domain" description="Phosphomannose isomerase type I catalytic" evidence="7">
    <location>
        <begin position="15"/>
        <end position="115"/>
    </location>
</feature>
<feature type="binding site" evidence="5">
    <location>
        <position position="107"/>
    </location>
    <ligand>
        <name>Zn(2+)</name>
        <dbReference type="ChEBI" id="CHEBI:29105"/>
    </ligand>
</feature>
<sequence>MTNKSMTWKCEPFLLKPAGKDYIWGGRRLKDEYGKELEAVPLAETWECSTHPDGESVAASGVHEGEKLSIIFKEHPEYMGTHPKGNGELPIMIKLIDAKQDLSVQVHPDDEYARNHENGQLGKTEMWYVADAAKDARLIYGFYHDMDRESVKEALEDHTIEKYLQKIRIQKDDVFFIQAGTVHAIGAGTLIAEIQESSNLTYRLYDYERRDKDGNFRKLHVDKALDVLNYKSSGSPRQPMRVLRYQNGFARELLCRCKYFQVERYLLNTERTRKLVNFDVGRNSFKVLLCLEGCGVIFMKDGQFLNIFKGDCIFVPAGCECFKMHGKLQLLAVGC</sequence>
<gene>
    <name evidence="9" type="ORF">A8806_112163</name>
</gene>
<dbReference type="RefSeq" id="WP_242996183.1">
    <property type="nucleotide sequence ID" value="NZ_BAAACK010000025.1"/>
</dbReference>
<comment type="caution">
    <text evidence="9">The sequence shown here is derived from an EMBL/GenBank/DDBJ whole genome shotgun (WGS) entry which is preliminary data.</text>
</comment>
<evidence type="ECO:0000313" key="9">
    <source>
        <dbReference type="EMBL" id="PWJ23916.1"/>
    </source>
</evidence>
<accession>A0A2Y9BIY0</accession>
<keyword evidence="9" id="KW-0413">Isomerase</keyword>
<dbReference type="InterPro" id="IPR014628">
    <property type="entry name" value="Man6P_isomerase_Firm_short"/>
</dbReference>
<dbReference type="PANTHER" id="PTHR42742:SF3">
    <property type="entry name" value="FRUCTOKINASE"/>
    <property type="match status" value="1"/>
</dbReference>
<evidence type="ECO:0000256" key="3">
    <source>
        <dbReference type="ARBA" id="ARBA00029741"/>
    </source>
</evidence>
<dbReference type="GO" id="GO:0005975">
    <property type="term" value="P:carbohydrate metabolic process"/>
    <property type="evidence" value="ECO:0007669"/>
    <property type="project" value="InterPro"/>
</dbReference>
<dbReference type="InterPro" id="IPR051804">
    <property type="entry name" value="Carb_Metab_Reg_Kinase/Isom"/>
</dbReference>
<keyword evidence="2 5" id="KW-0862">Zinc</keyword>
<dbReference type="Gene3D" id="2.60.120.10">
    <property type="entry name" value="Jelly Rolls"/>
    <property type="match status" value="2"/>
</dbReference>
<evidence type="ECO:0000256" key="1">
    <source>
        <dbReference type="ARBA" id="ARBA00022723"/>
    </source>
</evidence>
<dbReference type="AlphaFoldDB" id="A0A2Y9BIY0"/>
<comment type="cofactor">
    <cofactor evidence="5">
        <name>Zn(2+)</name>
        <dbReference type="ChEBI" id="CHEBI:29105"/>
    </cofactor>
    <text evidence="5">Binds 1 zinc ion per subunit.</text>
</comment>
<protein>
    <recommendedName>
        <fullName evidence="3">Phosphohexomutase</fullName>
    </recommendedName>
    <alternativeName>
        <fullName evidence="4">Phosphomannose isomerase</fullName>
    </alternativeName>
</protein>
<dbReference type="PIRSF" id="PIRSF036894">
    <property type="entry name" value="PMI_Firm_short"/>
    <property type="match status" value="1"/>
</dbReference>
<feature type="domain" description="Mannose-6-phosphate isomerase cupin" evidence="8">
    <location>
        <begin position="257"/>
        <end position="332"/>
    </location>
</feature>
<dbReference type="InterPro" id="IPR014710">
    <property type="entry name" value="RmlC-like_jellyroll"/>
</dbReference>
<dbReference type="InterPro" id="IPR049071">
    <property type="entry name" value="MPI_cupin_dom"/>
</dbReference>
<dbReference type="SUPFAM" id="SSF51182">
    <property type="entry name" value="RmlC-like cupins"/>
    <property type="match status" value="1"/>
</dbReference>
<dbReference type="EMBL" id="QGDL01000012">
    <property type="protein sequence ID" value="PWJ23916.1"/>
    <property type="molecule type" value="Genomic_DNA"/>
</dbReference>
<dbReference type="CDD" id="cd07010">
    <property type="entry name" value="cupin_PMI_type_I_N_bac"/>
    <property type="match status" value="1"/>
</dbReference>
<organism evidence="9 10">
    <name type="scientific">Faecalicatena orotica</name>
    <dbReference type="NCBI Taxonomy" id="1544"/>
    <lineage>
        <taxon>Bacteria</taxon>
        <taxon>Bacillati</taxon>
        <taxon>Bacillota</taxon>
        <taxon>Clostridia</taxon>
        <taxon>Lachnospirales</taxon>
        <taxon>Lachnospiraceae</taxon>
        <taxon>Faecalicatena</taxon>
    </lineage>
</organism>
<keyword evidence="1 5" id="KW-0479">Metal-binding</keyword>
<feature type="binding site" evidence="5">
    <location>
        <position position="125"/>
    </location>
    <ligand>
        <name>Zn(2+)</name>
        <dbReference type="ChEBI" id="CHEBI:29105"/>
    </ligand>
</feature>
<evidence type="ECO:0000259" key="8">
    <source>
        <dbReference type="Pfam" id="PF21621"/>
    </source>
</evidence>
<evidence type="ECO:0000313" key="10">
    <source>
        <dbReference type="Proteomes" id="UP000245845"/>
    </source>
</evidence>
<dbReference type="GO" id="GO:0004476">
    <property type="term" value="F:mannose-6-phosphate isomerase activity"/>
    <property type="evidence" value="ECO:0007669"/>
    <property type="project" value="InterPro"/>
</dbReference>
<dbReference type="InterPro" id="IPR046457">
    <property type="entry name" value="PMI_typeI_cat"/>
</dbReference>
<dbReference type="Proteomes" id="UP000245845">
    <property type="component" value="Unassembled WGS sequence"/>
</dbReference>
<dbReference type="CDD" id="cd02208">
    <property type="entry name" value="cupin_RmlC-like"/>
    <property type="match status" value="1"/>
</dbReference>
<name>A0A2Y9BIY0_9FIRM</name>
<dbReference type="PANTHER" id="PTHR42742">
    <property type="entry name" value="TRANSCRIPTIONAL REPRESSOR MPRA"/>
    <property type="match status" value="1"/>
</dbReference>
<feature type="active site" evidence="6">
    <location>
        <position position="203"/>
    </location>
</feature>
<feature type="binding site" evidence="5">
    <location>
        <position position="183"/>
    </location>
    <ligand>
        <name>Zn(2+)</name>
        <dbReference type="ChEBI" id="CHEBI:29105"/>
    </ligand>
</feature>
<evidence type="ECO:0000259" key="7">
    <source>
        <dbReference type="Pfam" id="PF20511"/>
    </source>
</evidence>
<evidence type="ECO:0000256" key="4">
    <source>
        <dbReference type="ARBA" id="ARBA00030762"/>
    </source>
</evidence>
<reference evidence="9 10" key="1">
    <citation type="submission" date="2018-05" db="EMBL/GenBank/DDBJ databases">
        <title>The Hungate 1000. A catalogue of reference genomes from the rumen microbiome.</title>
        <authorList>
            <person name="Kelly W."/>
        </authorList>
    </citation>
    <scope>NUCLEOTIDE SEQUENCE [LARGE SCALE GENOMIC DNA]</scope>
    <source>
        <strain evidence="9 10">NLAE-zl-C242</strain>
    </source>
</reference>
<evidence type="ECO:0000256" key="6">
    <source>
        <dbReference type="PIRSR" id="PIRSR036894-2"/>
    </source>
</evidence>
<dbReference type="Pfam" id="PF21621">
    <property type="entry name" value="MPI_cupin_dom"/>
    <property type="match status" value="1"/>
</dbReference>
<proteinExistence type="predicted"/>